<evidence type="ECO:0000256" key="8">
    <source>
        <dbReference type="ARBA" id="ARBA00023242"/>
    </source>
</evidence>
<organism evidence="10 11">
    <name type="scientific">Seiridium unicorne</name>
    <dbReference type="NCBI Taxonomy" id="138068"/>
    <lineage>
        <taxon>Eukaryota</taxon>
        <taxon>Fungi</taxon>
        <taxon>Dikarya</taxon>
        <taxon>Ascomycota</taxon>
        <taxon>Pezizomycotina</taxon>
        <taxon>Sordariomycetes</taxon>
        <taxon>Xylariomycetidae</taxon>
        <taxon>Amphisphaeriales</taxon>
        <taxon>Sporocadaceae</taxon>
        <taxon>Seiridium</taxon>
    </lineage>
</organism>
<comment type="caution">
    <text evidence="10">The sequence shown here is derived from an EMBL/GenBank/DDBJ whole genome shotgun (WGS) entry which is preliminary data.</text>
</comment>
<feature type="compositionally biased region" description="Polar residues" evidence="9">
    <location>
        <begin position="17"/>
        <end position="29"/>
    </location>
</feature>
<accession>A0ABR2V2L0</accession>
<evidence type="ECO:0000256" key="3">
    <source>
        <dbReference type="ARBA" id="ARBA00006922"/>
    </source>
</evidence>
<feature type="compositionally biased region" description="Polar residues" evidence="9">
    <location>
        <begin position="87"/>
        <end position="105"/>
    </location>
</feature>
<evidence type="ECO:0000256" key="9">
    <source>
        <dbReference type="SAM" id="MobiDB-lite"/>
    </source>
</evidence>
<feature type="region of interest" description="Disordered" evidence="9">
    <location>
        <begin position="1"/>
        <end position="133"/>
    </location>
</feature>
<feature type="compositionally biased region" description="Basic and acidic residues" evidence="9">
    <location>
        <begin position="158"/>
        <end position="197"/>
    </location>
</feature>
<name>A0ABR2V2L0_9PEZI</name>
<keyword evidence="8" id="KW-0539">Nucleus</keyword>
<comment type="similarity">
    <text evidence="3">Belongs to the WHI5/NRM1 family.</text>
</comment>
<dbReference type="EMBL" id="JARVKF010000201">
    <property type="protein sequence ID" value="KAK9421147.1"/>
    <property type="molecule type" value="Genomic_DNA"/>
</dbReference>
<keyword evidence="7" id="KW-0804">Transcription</keyword>
<dbReference type="InterPro" id="IPR013734">
    <property type="entry name" value="TF_Nrm1/Whi5"/>
</dbReference>
<sequence>MDVSPAKRRVLAPLDANAQSAASIKTSKLGQGKPLLPRDTNSPPKRSVDASDESAPKRQRILTSSLDPAMAIEGTPAKQDRDCSASPEPSSVFDNSIVDTSQATCATEPDTDALIPSPPRPPRRPTITREEARQKAEILRLRLGLAGYKLRTGQENVPLERLEVRRTPNDRREPLPRHPDHGGERGEHATVRADGQRNKLPMPRSVSHSHPSPEKNLLPRLYPASFSTPTRKRLDEEEGLTSSAIKGGAAKGLLSLSRS</sequence>
<gene>
    <name evidence="10" type="ORF">SUNI508_05995</name>
</gene>
<dbReference type="Proteomes" id="UP001408356">
    <property type="component" value="Unassembled WGS sequence"/>
</dbReference>
<evidence type="ECO:0000256" key="4">
    <source>
        <dbReference type="ARBA" id="ARBA00022490"/>
    </source>
</evidence>
<comment type="subcellular location">
    <subcellularLocation>
        <location evidence="2">Cytoplasm</location>
    </subcellularLocation>
    <subcellularLocation>
        <location evidence="1">Nucleus</location>
    </subcellularLocation>
</comment>
<evidence type="ECO:0000256" key="7">
    <source>
        <dbReference type="ARBA" id="ARBA00023163"/>
    </source>
</evidence>
<evidence type="ECO:0000256" key="2">
    <source>
        <dbReference type="ARBA" id="ARBA00004496"/>
    </source>
</evidence>
<evidence type="ECO:0000313" key="11">
    <source>
        <dbReference type="Proteomes" id="UP001408356"/>
    </source>
</evidence>
<keyword evidence="6" id="KW-0805">Transcription regulation</keyword>
<reference evidence="10 11" key="1">
    <citation type="journal article" date="2024" name="J. Plant Pathol.">
        <title>Sequence and assembly of the genome of Seiridium unicorne, isolate CBS 538.82, causal agent of cypress canker disease.</title>
        <authorList>
            <person name="Scali E."/>
            <person name="Rocca G.D."/>
            <person name="Danti R."/>
            <person name="Garbelotto M."/>
            <person name="Barberini S."/>
            <person name="Baroncelli R."/>
            <person name="Emiliani G."/>
        </authorList>
    </citation>
    <scope>NUCLEOTIDE SEQUENCE [LARGE SCALE GENOMIC DNA]</scope>
    <source>
        <strain evidence="10 11">BM-138-508</strain>
    </source>
</reference>
<evidence type="ECO:0000256" key="5">
    <source>
        <dbReference type="ARBA" id="ARBA00022491"/>
    </source>
</evidence>
<keyword evidence="11" id="KW-1185">Reference proteome</keyword>
<proteinExistence type="inferred from homology"/>
<protein>
    <recommendedName>
        <fullName evidence="12">Cyclin-dependent kinase</fullName>
    </recommendedName>
</protein>
<feature type="region of interest" description="Disordered" evidence="9">
    <location>
        <begin position="152"/>
        <end position="259"/>
    </location>
</feature>
<keyword evidence="5" id="KW-0678">Repressor</keyword>
<evidence type="ECO:0000256" key="6">
    <source>
        <dbReference type="ARBA" id="ARBA00023015"/>
    </source>
</evidence>
<keyword evidence="4" id="KW-0963">Cytoplasm</keyword>
<evidence type="ECO:0008006" key="12">
    <source>
        <dbReference type="Google" id="ProtNLM"/>
    </source>
</evidence>
<evidence type="ECO:0000313" key="10">
    <source>
        <dbReference type="EMBL" id="KAK9421147.1"/>
    </source>
</evidence>
<dbReference type="Pfam" id="PF08528">
    <property type="entry name" value="Whi5"/>
    <property type="match status" value="1"/>
</dbReference>
<feature type="compositionally biased region" description="Basic residues" evidence="9">
    <location>
        <begin position="1"/>
        <end position="10"/>
    </location>
</feature>
<evidence type="ECO:0000256" key="1">
    <source>
        <dbReference type="ARBA" id="ARBA00004123"/>
    </source>
</evidence>